<keyword evidence="2" id="KW-0732">Signal</keyword>
<dbReference type="PROSITE" id="PS00010">
    <property type="entry name" value="ASX_HYDROXYL"/>
    <property type="match status" value="1"/>
</dbReference>
<dbReference type="OrthoDB" id="10259294at2759"/>
<dbReference type="Gene3D" id="2.10.25.10">
    <property type="entry name" value="Laminin"/>
    <property type="match status" value="1"/>
</dbReference>
<evidence type="ECO:0000256" key="2">
    <source>
        <dbReference type="ARBA" id="ARBA00022729"/>
    </source>
</evidence>
<dbReference type="Pfam" id="PF12947">
    <property type="entry name" value="EGF_3"/>
    <property type="match status" value="1"/>
</dbReference>
<dbReference type="Proteomes" id="UP000225706">
    <property type="component" value="Unassembled WGS sequence"/>
</dbReference>
<evidence type="ECO:0000313" key="7">
    <source>
        <dbReference type="EMBL" id="PFX12832.1"/>
    </source>
</evidence>
<keyword evidence="3" id="KW-0677">Repeat</keyword>
<keyword evidence="8" id="KW-1185">Reference proteome</keyword>
<evidence type="ECO:0000313" key="8">
    <source>
        <dbReference type="Proteomes" id="UP000225706"/>
    </source>
</evidence>
<dbReference type="InterPro" id="IPR001881">
    <property type="entry name" value="EGF-like_Ca-bd_dom"/>
</dbReference>
<dbReference type="STRING" id="50429.A0A2B4R9C4"/>
<evidence type="ECO:0000256" key="5">
    <source>
        <dbReference type="PROSITE-ProRule" id="PRU00076"/>
    </source>
</evidence>
<evidence type="ECO:0000256" key="4">
    <source>
        <dbReference type="ARBA" id="ARBA00023157"/>
    </source>
</evidence>
<comment type="caution">
    <text evidence="7">The sequence shown here is derived from an EMBL/GenBank/DDBJ whole genome shotgun (WGS) entry which is preliminary data.</text>
</comment>
<dbReference type="SMART" id="SM00181">
    <property type="entry name" value="EGF"/>
    <property type="match status" value="1"/>
</dbReference>
<dbReference type="PROSITE" id="PS50026">
    <property type="entry name" value="EGF_3"/>
    <property type="match status" value="1"/>
</dbReference>
<organism evidence="7 8">
    <name type="scientific">Stylophora pistillata</name>
    <name type="common">Smooth cauliflower coral</name>
    <dbReference type="NCBI Taxonomy" id="50429"/>
    <lineage>
        <taxon>Eukaryota</taxon>
        <taxon>Metazoa</taxon>
        <taxon>Cnidaria</taxon>
        <taxon>Anthozoa</taxon>
        <taxon>Hexacorallia</taxon>
        <taxon>Scleractinia</taxon>
        <taxon>Astrocoeniina</taxon>
        <taxon>Pocilloporidae</taxon>
        <taxon>Stylophora</taxon>
    </lineage>
</organism>
<dbReference type="InterPro" id="IPR000742">
    <property type="entry name" value="EGF"/>
</dbReference>
<dbReference type="InterPro" id="IPR000152">
    <property type="entry name" value="EGF-type_Asp/Asn_hydroxyl_site"/>
</dbReference>
<evidence type="ECO:0000259" key="6">
    <source>
        <dbReference type="PROSITE" id="PS50026"/>
    </source>
</evidence>
<proteinExistence type="predicted"/>
<evidence type="ECO:0000256" key="3">
    <source>
        <dbReference type="ARBA" id="ARBA00022737"/>
    </source>
</evidence>
<evidence type="ECO:0000256" key="1">
    <source>
        <dbReference type="ARBA" id="ARBA00022536"/>
    </source>
</evidence>
<gene>
    <name evidence="7" type="primary">Egfl6</name>
    <name evidence="7" type="ORF">AWC38_SpisGene23141</name>
</gene>
<dbReference type="SMART" id="SM00179">
    <property type="entry name" value="EGF_CA"/>
    <property type="match status" value="1"/>
</dbReference>
<protein>
    <submittedName>
        <fullName evidence="7">Epidermal growth factor-like protein 6</fullName>
    </submittedName>
</protein>
<feature type="domain" description="EGF-like" evidence="6">
    <location>
        <begin position="4"/>
        <end position="44"/>
    </location>
</feature>
<dbReference type="SUPFAM" id="SSF57196">
    <property type="entry name" value="EGF/Laminin"/>
    <property type="match status" value="1"/>
</dbReference>
<dbReference type="InterPro" id="IPR024731">
    <property type="entry name" value="NELL2-like_EGF"/>
</dbReference>
<dbReference type="FunFam" id="2.10.25.10:FF:000038">
    <property type="entry name" value="Fibrillin 2"/>
    <property type="match status" value="1"/>
</dbReference>
<sequence>MIVYIDECVEGSHSCSVDAVCNNSKGSYKCTCKPQYHGDGLTCEGPFLHSCKEIYKSKRSEENRAYQLLVDHRKVNVYCHMTDDLEGCGGAGWTTVMKMDGNKSTFHFDSKLWSNMSDFNRQGGGTGFDFQETKLPTYWNTSFSKICLGMNIGNLSRFILIKKQARSLHSLIADGQYRDTSLGRDTWKLLIGSEASLQSNCNKEGFNAVTGKIHTSKARIGIIANNENHCRGCDSRIGFGTGGYGDDSNTCGNEATHFPDNGERHIKAMGYILVQ</sequence>
<comment type="caution">
    <text evidence="5">Lacks conserved residue(s) required for the propagation of feature annotation.</text>
</comment>
<name>A0A2B4R9C4_STYPI</name>
<dbReference type="Gene3D" id="3.90.215.10">
    <property type="entry name" value="Gamma Fibrinogen, chain A, domain 1"/>
    <property type="match status" value="1"/>
</dbReference>
<reference evidence="8" key="1">
    <citation type="journal article" date="2017" name="bioRxiv">
        <title>Comparative analysis of the genomes of Stylophora pistillata and Acropora digitifera provides evidence for extensive differences between species of corals.</title>
        <authorList>
            <person name="Voolstra C.R."/>
            <person name="Li Y."/>
            <person name="Liew Y.J."/>
            <person name="Baumgarten S."/>
            <person name="Zoccola D."/>
            <person name="Flot J.-F."/>
            <person name="Tambutte S."/>
            <person name="Allemand D."/>
            <person name="Aranda M."/>
        </authorList>
    </citation>
    <scope>NUCLEOTIDE SEQUENCE [LARGE SCALE GENOMIC DNA]</scope>
</reference>
<accession>A0A2B4R9C4</accession>
<dbReference type="CDD" id="cd00054">
    <property type="entry name" value="EGF_CA"/>
    <property type="match status" value="1"/>
</dbReference>
<dbReference type="InterPro" id="IPR014716">
    <property type="entry name" value="Fibrinogen_a/b/g_C_1"/>
</dbReference>
<keyword evidence="1 5" id="KW-0245">EGF-like domain</keyword>
<dbReference type="AlphaFoldDB" id="A0A2B4R9C4"/>
<keyword evidence="4" id="KW-1015">Disulfide bond</keyword>
<dbReference type="EMBL" id="LSMT01001164">
    <property type="protein sequence ID" value="PFX12832.1"/>
    <property type="molecule type" value="Genomic_DNA"/>
</dbReference>
<dbReference type="GO" id="GO:0005509">
    <property type="term" value="F:calcium ion binding"/>
    <property type="evidence" value="ECO:0007669"/>
    <property type="project" value="InterPro"/>
</dbReference>